<protein>
    <submittedName>
        <fullName evidence="1">Uncharacterized protein</fullName>
    </submittedName>
</protein>
<dbReference type="OrthoDB" id="1005235at2"/>
<dbReference type="STRING" id="1033731.SAMN05444145_10610"/>
<dbReference type="RefSeq" id="WP_010266897.1">
    <property type="nucleotide sequence ID" value="NZ_CAEG01000021.1"/>
</dbReference>
<dbReference type="PROSITE" id="PS51257">
    <property type="entry name" value="PROKAR_LIPOPROTEIN"/>
    <property type="match status" value="1"/>
</dbReference>
<gene>
    <name evidence="1" type="ORF">SAMN05444145_10610</name>
</gene>
<accession>A0A1H4DRL9</accession>
<keyword evidence="2" id="KW-1185">Reference proteome</keyword>
<evidence type="ECO:0000313" key="1">
    <source>
        <dbReference type="EMBL" id="SEA75425.1"/>
    </source>
</evidence>
<sequence>MIKKSTLFVVVSLLAGGCIEPDDFGPEGTYTVGTRATVKAASLEYADADREPYQLQWYADDAVDLYYAPTKLWTTYARTSPGTDASVAGFSAEQEWEYGRRSHIFYAIAPSRALSETSESDPSGLSLELAETQLVSDGIEKYMVSSALAVVKESSGEKHVELQLFPALSLLDLELSATSDFVLKTLSLTTVGAGTGKGLTGPYKLDAATTTVNMRTTTGNSVTLDFGEGLTMEKGKRYQARAVVLPAKLAGVNLSVSGSTSKSSLELSACEAADLKPGTVNKLSLSLSPGPIRQDYTFNVTSGAIGEEANNKQLIYLGANKTQSTAVKGIRIAESKVDLEYESGETKSEDTFWEAAAPDWIVLSQTSGKGAADIDVMVLPNLNPLKKDRVETTTDLSADGTANTYLVHAPGTYRFDARVMGNGDAGVPDGAGFTDYNGSEIASAALSGGVSARVLWQECVSQITDVKYDGSSIEFTTSDHVVPSNAVIALCDAAGRIVWSWQIWFTDELNTDDVIVNANTNETAVAQGLNRFSLMDRNLGAMCRLDGDATRFPKKREGEITVIQYTDESKTIPTGKSFTTKVYQHGVASNSYYKPLCYCGMKYQWGRKDPFVSPYTSGNWPAFVRFDGDNNEIARIVTANGGFGKGYGITIASGITSPDTYYKPNSTVHWMDAHNYDLWGNADGNKVDAATNARPYGMKTVYDPCPPGYKVPTIDAFTAFSTTWVVGGFSNGYFFRAGSSDTAGVFFPAAGEINSGGSLGSMGAEAYYYTGSVTKGSNNSHQLQIKNGLVNNNNNTGHGNARPVRCMRETR</sequence>
<organism evidence="1 2">
    <name type="scientific">Alistipes timonensis JC136</name>
    <dbReference type="NCBI Taxonomy" id="1033731"/>
    <lineage>
        <taxon>Bacteria</taxon>
        <taxon>Pseudomonadati</taxon>
        <taxon>Bacteroidota</taxon>
        <taxon>Bacteroidia</taxon>
        <taxon>Bacteroidales</taxon>
        <taxon>Rikenellaceae</taxon>
        <taxon>Alistipes</taxon>
    </lineage>
</organism>
<name>A0A1H4DRL9_9BACT</name>
<evidence type="ECO:0000313" key="2">
    <source>
        <dbReference type="Proteomes" id="UP000183253"/>
    </source>
</evidence>
<reference evidence="1 2" key="1">
    <citation type="submission" date="2016-10" db="EMBL/GenBank/DDBJ databases">
        <authorList>
            <person name="de Groot N.N."/>
        </authorList>
    </citation>
    <scope>NUCLEOTIDE SEQUENCE [LARGE SCALE GENOMIC DNA]</scope>
    <source>
        <strain evidence="1 2">DSM 25383</strain>
    </source>
</reference>
<dbReference type="AlphaFoldDB" id="A0A1H4DRL9"/>
<dbReference type="Proteomes" id="UP000183253">
    <property type="component" value="Unassembled WGS sequence"/>
</dbReference>
<dbReference type="EMBL" id="FNRI01000006">
    <property type="protein sequence ID" value="SEA75425.1"/>
    <property type="molecule type" value="Genomic_DNA"/>
</dbReference>
<proteinExistence type="predicted"/>